<dbReference type="GO" id="GO:0010181">
    <property type="term" value="F:FMN binding"/>
    <property type="evidence" value="ECO:0007669"/>
    <property type="project" value="InterPro"/>
</dbReference>
<evidence type="ECO:0000313" key="2">
    <source>
        <dbReference type="EMBL" id="KRM50618.1"/>
    </source>
</evidence>
<accession>A0A8E1RIS3</accession>
<dbReference type="InterPro" id="IPR008254">
    <property type="entry name" value="Flavodoxin/NO_synth"/>
</dbReference>
<protein>
    <recommendedName>
        <fullName evidence="1">Flavodoxin-like domain-containing protein</fullName>
    </recommendedName>
</protein>
<dbReference type="GO" id="GO:0016651">
    <property type="term" value="F:oxidoreductase activity, acting on NAD(P)H"/>
    <property type="evidence" value="ECO:0007669"/>
    <property type="project" value="UniProtKB-ARBA"/>
</dbReference>
<evidence type="ECO:0000259" key="1">
    <source>
        <dbReference type="Pfam" id="PF12641"/>
    </source>
</evidence>
<comment type="caution">
    <text evidence="2">The sequence shown here is derived from an EMBL/GenBank/DDBJ whole genome shotgun (WGS) entry which is preliminary data.</text>
</comment>
<sequence length="137" mass="15598">MAIMDAIRYYTRTGNTEKLANLLGKQLKLEAKSIETPISQPVDRLYLGGGIYNLNVDEHLKDFARNLDPKMVKEVFLFGTSGSLFTVEKQLTKIFDKKGIKVEKDHLFLHGLMPKLGNINGHQKEEIDEFAKETETE</sequence>
<feature type="domain" description="Flavodoxin-like" evidence="1">
    <location>
        <begin position="7"/>
        <end position="134"/>
    </location>
</feature>
<organism evidence="2 3">
    <name type="scientific">Lentilactobacillus kefiri DSM 20587 = JCM 5818</name>
    <dbReference type="NCBI Taxonomy" id="1423764"/>
    <lineage>
        <taxon>Bacteria</taxon>
        <taxon>Bacillati</taxon>
        <taxon>Bacillota</taxon>
        <taxon>Bacilli</taxon>
        <taxon>Lactobacillales</taxon>
        <taxon>Lactobacillaceae</taxon>
        <taxon>Lentilactobacillus</taxon>
    </lineage>
</organism>
<evidence type="ECO:0000313" key="3">
    <source>
        <dbReference type="Proteomes" id="UP000051164"/>
    </source>
</evidence>
<dbReference type="AlphaFoldDB" id="A0A8E1RIS3"/>
<dbReference type="Proteomes" id="UP000051164">
    <property type="component" value="Unassembled WGS sequence"/>
</dbReference>
<proteinExistence type="predicted"/>
<dbReference type="Gene3D" id="3.40.50.360">
    <property type="match status" value="1"/>
</dbReference>
<dbReference type="InterPro" id="IPR029039">
    <property type="entry name" value="Flavoprotein-like_sf"/>
</dbReference>
<gene>
    <name evidence="2" type="ORF">FC95_GL001941</name>
</gene>
<dbReference type="Pfam" id="PF12641">
    <property type="entry name" value="Flavodoxin_3"/>
    <property type="match status" value="1"/>
</dbReference>
<dbReference type="SUPFAM" id="SSF52218">
    <property type="entry name" value="Flavoproteins"/>
    <property type="match status" value="1"/>
</dbReference>
<name>A0A8E1RIS3_LENKE</name>
<dbReference type="EMBL" id="AYYV01000067">
    <property type="protein sequence ID" value="KRM50618.1"/>
    <property type="molecule type" value="Genomic_DNA"/>
</dbReference>
<reference evidence="2 3" key="1">
    <citation type="journal article" date="2015" name="Genome Announc.">
        <title>Expanding the biotechnology potential of lactobacilli through comparative genomics of 213 strains and associated genera.</title>
        <authorList>
            <person name="Sun Z."/>
            <person name="Harris H.M."/>
            <person name="McCann A."/>
            <person name="Guo C."/>
            <person name="Argimon S."/>
            <person name="Zhang W."/>
            <person name="Yang X."/>
            <person name="Jeffery I.B."/>
            <person name="Cooney J.C."/>
            <person name="Kagawa T.F."/>
            <person name="Liu W."/>
            <person name="Song Y."/>
            <person name="Salvetti E."/>
            <person name="Wrobel A."/>
            <person name="Rasinkangas P."/>
            <person name="Parkhill J."/>
            <person name="Rea M.C."/>
            <person name="O'Sullivan O."/>
            <person name="Ritari J."/>
            <person name="Douillard F.P."/>
            <person name="Paul Ross R."/>
            <person name="Yang R."/>
            <person name="Briner A.E."/>
            <person name="Felis G.E."/>
            <person name="de Vos W.M."/>
            <person name="Barrangou R."/>
            <person name="Klaenhammer T.R."/>
            <person name="Caufield P.W."/>
            <person name="Cui Y."/>
            <person name="Zhang H."/>
            <person name="O'Toole P.W."/>
        </authorList>
    </citation>
    <scope>NUCLEOTIDE SEQUENCE [LARGE SCALE GENOMIC DNA]</scope>
    <source>
        <strain evidence="2 3">DSM 20587</strain>
    </source>
</reference>